<dbReference type="Gene3D" id="1.20.5.500">
    <property type="entry name" value="Single helix bin"/>
    <property type="match status" value="1"/>
</dbReference>
<dbReference type="GO" id="GO:0042802">
    <property type="term" value="F:identical protein binding"/>
    <property type="evidence" value="ECO:0007669"/>
    <property type="project" value="Ensembl"/>
</dbReference>
<proteinExistence type="inferred from homology"/>
<evidence type="ECO:0000256" key="4">
    <source>
        <dbReference type="ARBA" id="ARBA00022499"/>
    </source>
</evidence>
<dbReference type="GO" id="GO:0060020">
    <property type="term" value="P:Bergmann glial cell differentiation"/>
    <property type="evidence" value="ECO:0007669"/>
    <property type="project" value="Ensembl"/>
</dbReference>
<evidence type="ECO:0000256" key="11">
    <source>
        <dbReference type="RuleBase" id="RU000685"/>
    </source>
</evidence>
<dbReference type="Gene3D" id="1.20.5.170">
    <property type="match status" value="1"/>
</dbReference>
<dbReference type="GeneTree" id="ENSGT00940000156146"/>
<dbReference type="InterPro" id="IPR050405">
    <property type="entry name" value="Intermediate_filament"/>
</dbReference>
<evidence type="ECO:0000256" key="5">
    <source>
        <dbReference type="ARBA" id="ARBA00022754"/>
    </source>
</evidence>
<dbReference type="GO" id="GO:0032967">
    <property type="term" value="P:positive regulation of collagen biosynthetic process"/>
    <property type="evidence" value="ECO:0007669"/>
    <property type="project" value="Ensembl"/>
</dbReference>
<dbReference type="GO" id="GO:0071225">
    <property type="term" value="P:cellular response to muramyl dipeptide"/>
    <property type="evidence" value="ECO:0007669"/>
    <property type="project" value="Ensembl"/>
</dbReference>
<dbReference type="GO" id="GO:0071222">
    <property type="term" value="P:cellular response to lipopolysaccharide"/>
    <property type="evidence" value="ECO:0007669"/>
    <property type="project" value="Ensembl"/>
</dbReference>
<keyword evidence="16" id="KW-1185">Reference proteome</keyword>
<comment type="function">
    <text evidence="1">Involved with LARP6 in the stabilization of type I collagen mRNAs for CO1A1 and CO1A2.</text>
</comment>
<comment type="function">
    <text evidence="9">Vimentins are class-III intermediate filaments found in various non-epithelial cells, especially mesenchymal cells. Vimentin is attached to the nucleus, endoplasmic reticulum, and mitochondria, either laterally or terminally. Plays a role in cell directional movement, orientation, cell sheet organization and Golgi complex polarization at the cell migration front. Protects SCRIB from proteasomal degradation and facilitates its localization to intermediate filaments in a cell contact-mediated manner.</text>
</comment>
<dbReference type="GO" id="GO:1990254">
    <property type="term" value="F:keratin filament binding"/>
    <property type="evidence" value="ECO:0007669"/>
    <property type="project" value="Ensembl"/>
</dbReference>
<reference evidence="16" key="1">
    <citation type="submission" date="2018-12" db="EMBL/GenBank/DDBJ databases">
        <authorList>
            <person name="Yazar S."/>
        </authorList>
    </citation>
    <scope>NUCLEOTIDE SEQUENCE [LARGE SCALE GENOMIC DNA]</scope>
</reference>
<dbReference type="GO" id="GO:0003725">
    <property type="term" value="F:double-stranded RNA binding"/>
    <property type="evidence" value="ECO:0007669"/>
    <property type="project" value="Ensembl"/>
</dbReference>
<dbReference type="Gene3D" id="1.20.5.1160">
    <property type="entry name" value="Vasodilator-stimulated phosphoprotein"/>
    <property type="match status" value="1"/>
</dbReference>
<dbReference type="GO" id="GO:0010628">
    <property type="term" value="P:positive regulation of gene expression"/>
    <property type="evidence" value="ECO:0007669"/>
    <property type="project" value="Ensembl"/>
</dbReference>
<dbReference type="GO" id="GO:0097110">
    <property type="term" value="F:scaffold protein binding"/>
    <property type="evidence" value="ECO:0007669"/>
    <property type="project" value="Ensembl"/>
</dbReference>
<evidence type="ECO:0000259" key="14">
    <source>
        <dbReference type="PROSITE" id="PS51842"/>
    </source>
</evidence>
<dbReference type="Pfam" id="PF00038">
    <property type="entry name" value="Filament"/>
    <property type="match status" value="1"/>
</dbReference>
<dbReference type="InterPro" id="IPR006821">
    <property type="entry name" value="Intermed_filament_DNA-bd"/>
</dbReference>
<reference evidence="15" key="3">
    <citation type="submission" date="2025-09" db="UniProtKB">
        <authorList>
            <consortium name="Ensembl"/>
        </authorList>
    </citation>
    <scope>IDENTIFICATION</scope>
</reference>
<keyword evidence="7 12" id="KW-0175">Coiled coil</keyword>
<evidence type="ECO:0000256" key="3">
    <source>
        <dbReference type="ARBA" id="ARBA00014147"/>
    </source>
</evidence>
<dbReference type="FunFam" id="1.20.5.1160:FF:000001">
    <property type="entry name" value="Keratin type II"/>
    <property type="match status" value="1"/>
</dbReference>
<dbReference type="GO" id="GO:0031252">
    <property type="term" value="C:cell leading edge"/>
    <property type="evidence" value="ECO:0007669"/>
    <property type="project" value="Ensembl"/>
</dbReference>
<dbReference type="STRING" id="29139.ENSVURP00010030272"/>
<dbReference type="Pfam" id="PF04732">
    <property type="entry name" value="Filament_head"/>
    <property type="match status" value="1"/>
</dbReference>
<dbReference type="GO" id="GO:0071346">
    <property type="term" value="P:cellular response to type II interferon"/>
    <property type="evidence" value="ECO:0007669"/>
    <property type="project" value="Ensembl"/>
</dbReference>
<dbReference type="Ensembl" id="ENSVURT00010034468.1">
    <property type="protein sequence ID" value="ENSVURP00010030272.1"/>
    <property type="gene ID" value="ENSVURG00010023151.1"/>
</dbReference>
<evidence type="ECO:0000256" key="7">
    <source>
        <dbReference type="ARBA" id="ARBA00023054"/>
    </source>
</evidence>
<dbReference type="InterPro" id="IPR018039">
    <property type="entry name" value="IF_conserved"/>
</dbReference>
<dbReference type="FunFam" id="1.20.5.500:FF:000001">
    <property type="entry name" value="Type II keratin 23"/>
    <property type="match status" value="1"/>
</dbReference>
<feature type="coiled-coil region" evidence="12">
    <location>
        <begin position="94"/>
        <end position="256"/>
    </location>
</feature>
<dbReference type="GO" id="GO:0005777">
    <property type="term" value="C:peroxisome"/>
    <property type="evidence" value="ECO:0007669"/>
    <property type="project" value="Ensembl"/>
</dbReference>
<keyword evidence="4" id="KW-1017">Isopeptide bond</keyword>
<dbReference type="RefSeq" id="XP_027703652.1">
    <property type="nucleotide sequence ID" value="XM_027847851.1"/>
</dbReference>
<dbReference type="PROSITE" id="PS51842">
    <property type="entry name" value="IF_ROD_2"/>
    <property type="match status" value="1"/>
</dbReference>
<keyword evidence="5 11" id="KW-0403">Intermediate filament</keyword>
<dbReference type="GO" id="GO:0005200">
    <property type="term" value="F:structural constituent of cytoskeleton"/>
    <property type="evidence" value="ECO:0007669"/>
    <property type="project" value="Ensembl"/>
</dbReference>
<dbReference type="GO" id="GO:0005886">
    <property type="term" value="C:plasma membrane"/>
    <property type="evidence" value="ECO:0007669"/>
    <property type="project" value="Ensembl"/>
</dbReference>
<dbReference type="Proteomes" id="UP000314987">
    <property type="component" value="Unassembled WGS sequence"/>
</dbReference>
<dbReference type="GO" id="GO:0070307">
    <property type="term" value="P:lens fiber cell development"/>
    <property type="evidence" value="ECO:0007669"/>
    <property type="project" value="Ensembl"/>
</dbReference>
<evidence type="ECO:0000256" key="12">
    <source>
        <dbReference type="SAM" id="Coils"/>
    </source>
</evidence>
<evidence type="ECO:0000256" key="8">
    <source>
        <dbReference type="ARBA" id="ARBA00023180"/>
    </source>
</evidence>
<keyword evidence="6" id="KW-0007">Acetylation</keyword>
<evidence type="ECO:0000256" key="6">
    <source>
        <dbReference type="ARBA" id="ARBA00022990"/>
    </source>
</evidence>
<comment type="subcellular location">
    <subcellularLocation>
        <location evidence="2">Nucleus matrix</location>
    </subcellularLocation>
</comment>
<accession>A0A4X2M9G0</accession>
<protein>
    <recommendedName>
        <fullName evidence="3">Vimentin</fullName>
    </recommendedName>
</protein>
<dbReference type="GO" id="GO:0045335">
    <property type="term" value="C:phagocytic vesicle"/>
    <property type="evidence" value="ECO:0007669"/>
    <property type="project" value="Ensembl"/>
</dbReference>
<gene>
    <name evidence="15" type="primary">VIM</name>
</gene>
<dbReference type="CTD" id="7431"/>
<dbReference type="GO" id="GO:0014002">
    <property type="term" value="P:astrocyte development"/>
    <property type="evidence" value="ECO:0007669"/>
    <property type="project" value="Ensembl"/>
</dbReference>
<dbReference type="GO" id="GO:0005882">
    <property type="term" value="C:intermediate filament"/>
    <property type="evidence" value="ECO:0007669"/>
    <property type="project" value="UniProtKB-KW"/>
</dbReference>
<dbReference type="AlphaFoldDB" id="A0A4X2M9G0"/>
<dbReference type="SUPFAM" id="SSF64593">
    <property type="entry name" value="Intermediate filament protein, coiled coil region"/>
    <property type="match status" value="2"/>
</dbReference>
<dbReference type="InterPro" id="IPR039008">
    <property type="entry name" value="IF_rod_dom"/>
</dbReference>
<evidence type="ECO:0000313" key="15">
    <source>
        <dbReference type="Ensembl" id="ENSVURP00010030272.1"/>
    </source>
</evidence>
<feature type="coiled-coil region" evidence="12">
    <location>
        <begin position="296"/>
        <end position="390"/>
    </location>
</feature>
<dbReference type="GO" id="GO:0030424">
    <property type="term" value="C:axon"/>
    <property type="evidence" value="ECO:0007669"/>
    <property type="project" value="TreeGrafter"/>
</dbReference>
<evidence type="ECO:0000256" key="2">
    <source>
        <dbReference type="ARBA" id="ARBA00004109"/>
    </source>
</evidence>
<dbReference type="FunFam" id="1.20.5.170:FF:000002">
    <property type="entry name" value="Type I keratin KA11"/>
    <property type="match status" value="1"/>
</dbReference>
<dbReference type="PANTHER" id="PTHR45652">
    <property type="entry name" value="GLIAL FIBRILLARY ACIDIC PROTEIN"/>
    <property type="match status" value="1"/>
</dbReference>
<evidence type="ECO:0000256" key="9">
    <source>
        <dbReference type="ARBA" id="ARBA00046016"/>
    </source>
</evidence>
<evidence type="ECO:0000313" key="16">
    <source>
        <dbReference type="Proteomes" id="UP000314987"/>
    </source>
</evidence>
<dbReference type="GO" id="GO:0016363">
    <property type="term" value="C:nuclear matrix"/>
    <property type="evidence" value="ECO:0007669"/>
    <property type="project" value="UniProtKB-SubCell"/>
</dbReference>
<reference evidence="15" key="2">
    <citation type="submission" date="2025-08" db="UniProtKB">
        <authorList>
            <consortium name="Ensembl"/>
        </authorList>
    </citation>
    <scope>IDENTIFICATION</scope>
</reference>
<dbReference type="GO" id="GO:0005829">
    <property type="term" value="C:cytosol"/>
    <property type="evidence" value="ECO:0007669"/>
    <property type="project" value="Ensembl"/>
</dbReference>
<feature type="domain" description="IF rod" evidence="14">
    <location>
        <begin position="104"/>
        <end position="412"/>
    </location>
</feature>
<evidence type="ECO:0000256" key="13">
    <source>
        <dbReference type="SAM" id="MobiDB-lite"/>
    </source>
</evidence>
<dbReference type="GeneID" id="114032524"/>
<dbReference type="OMA" id="GGMYATK"/>
<sequence length="467" mass="53753">MTTRSASSSSYRRMFGGSSTGGRPSSSRSYVTSTTRYSLGSAIRPSTTRSVYSSSPGGVYATRSSAVRLRSSAPIPGVRLLQDSVDFSLADAINTEFRNTRTNEKVELQELNDRFANYIDKVRFLEQQNKILLAELEQLKGQGKSRLGDLYEEEMRELRRQVDQLTNDKARVEVERDNLAEDIMRLREKLQEEMMQREEAESTLQSFRQDVDNASLARLDLERKVESLQEEIAFLKKLHDEEIQELQAQIQEQHVQIDVDVAKPDLTAALRDVRQQYESVAAKNLQEAEEWYKSKFADLSEAANRNNDALRQAKQESNEYRRQVQSLTCEVDALKGTNESLERQMREMEENFAVEAANYQDTIGRLQDEIQNMKEEMARHLREYQDLLNVKMALDIEIATYRKLLEGEESRIALPLPNFSSLNLRETNLESHPMVDTHSKRTLLIKTVETRDGQVINETSQHHDDLE</sequence>
<dbReference type="GO" id="GO:0043488">
    <property type="term" value="P:regulation of mRNA stability"/>
    <property type="evidence" value="ECO:0007669"/>
    <property type="project" value="Ensembl"/>
</dbReference>
<dbReference type="GO" id="GO:0045109">
    <property type="term" value="P:intermediate filament organization"/>
    <property type="evidence" value="ECO:0007669"/>
    <property type="project" value="Ensembl"/>
</dbReference>
<dbReference type="GO" id="GO:0031175">
    <property type="term" value="P:neuron projection development"/>
    <property type="evidence" value="ECO:0007669"/>
    <property type="project" value="Ensembl"/>
</dbReference>
<comment type="similarity">
    <text evidence="10 11">Belongs to the intermediate filament family.</text>
</comment>
<dbReference type="GO" id="GO:0010977">
    <property type="term" value="P:negative regulation of neuron projection development"/>
    <property type="evidence" value="ECO:0007669"/>
    <property type="project" value="Ensembl"/>
</dbReference>
<dbReference type="PANTHER" id="PTHR45652:SF5">
    <property type="entry name" value="VIMENTIN"/>
    <property type="match status" value="1"/>
</dbReference>
<keyword evidence="8" id="KW-0325">Glycoprotein</keyword>
<feature type="region of interest" description="Disordered" evidence="13">
    <location>
        <begin position="1"/>
        <end position="31"/>
    </location>
</feature>
<evidence type="ECO:0000256" key="10">
    <source>
        <dbReference type="ARBA" id="ARBA00061646"/>
    </source>
</evidence>
<dbReference type="OrthoDB" id="2441647at2759"/>
<dbReference type="SMART" id="SM01391">
    <property type="entry name" value="Filament"/>
    <property type="match status" value="1"/>
</dbReference>
<dbReference type="PROSITE" id="PS00226">
    <property type="entry name" value="IF_ROD_1"/>
    <property type="match status" value="1"/>
</dbReference>
<organism evidence="15 16">
    <name type="scientific">Vombatus ursinus</name>
    <name type="common">Common wombat</name>
    <dbReference type="NCBI Taxonomy" id="29139"/>
    <lineage>
        <taxon>Eukaryota</taxon>
        <taxon>Metazoa</taxon>
        <taxon>Chordata</taxon>
        <taxon>Craniata</taxon>
        <taxon>Vertebrata</taxon>
        <taxon>Euteleostomi</taxon>
        <taxon>Mammalia</taxon>
        <taxon>Metatheria</taxon>
        <taxon>Diprotodontia</taxon>
        <taxon>Vombatidae</taxon>
        <taxon>Vombatus</taxon>
    </lineage>
</organism>
<dbReference type="GO" id="GO:0005212">
    <property type="term" value="F:structural constituent of eye lens"/>
    <property type="evidence" value="ECO:0007669"/>
    <property type="project" value="Ensembl"/>
</dbReference>
<dbReference type="GO" id="GO:0019904">
    <property type="term" value="F:protein domain specific binding"/>
    <property type="evidence" value="ECO:0007669"/>
    <property type="project" value="Ensembl"/>
</dbReference>
<evidence type="ECO:0000256" key="1">
    <source>
        <dbReference type="ARBA" id="ARBA00003885"/>
    </source>
</evidence>
<name>A0A4X2M9G0_VOMUR</name>